<evidence type="ECO:0000259" key="9">
    <source>
        <dbReference type="Pfam" id="PF22638"/>
    </source>
</evidence>
<dbReference type="InterPro" id="IPR002371">
    <property type="entry name" value="FlgK"/>
</dbReference>
<dbReference type="Pfam" id="PF06429">
    <property type="entry name" value="Flg_bbr_C"/>
    <property type="match status" value="1"/>
</dbReference>
<dbReference type="PANTHER" id="PTHR30033">
    <property type="entry name" value="FLAGELLAR HOOK-ASSOCIATED PROTEIN 1"/>
    <property type="match status" value="1"/>
</dbReference>
<organism evidence="10 11">
    <name type="scientific">Crenobacter cavernae</name>
    <dbReference type="NCBI Taxonomy" id="2290923"/>
    <lineage>
        <taxon>Bacteria</taxon>
        <taxon>Pseudomonadati</taxon>
        <taxon>Pseudomonadota</taxon>
        <taxon>Betaproteobacteria</taxon>
        <taxon>Neisseriales</taxon>
        <taxon>Neisseriaceae</taxon>
        <taxon>Crenobacter</taxon>
    </lineage>
</organism>
<keyword evidence="6" id="KW-0975">Bacterial flagellum</keyword>
<dbReference type="InterPro" id="IPR001444">
    <property type="entry name" value="Flag_bb_rod_N"/>
</dbReference>
<feature type="domain" description="Flagellar basal body rod protein N-terminal" evidence="7">
    <location>
        <begin position="8"/>
        <end position="35"/>
    </location>
</feature>
<feature type="domain" description="Flagellar basal-body/hook protein C-terminal" evidence="8">
    <location>
        <begin position="576"/>
        <end position="615"/>
    </location>
</feature>
<dbReference type="SUPFAM" id="SSF64518">
    <property type="entry name" value="Phase 1 flagellin"/>
    <property type="match status" value="1"/>
</dbReference>
<keyword evidence="11" id="KW-1185">Reference proteome</keyword>
<evidence type="ECO:0000256" key="5">
    <source>
        <dbReference type="ARBA" id="ARBA00022525"/>
    </source>
</evidence>
<keyword evidence="10" id="KW-0282">Flagellum</keyword>
<dbReference type="RefSeq" id="WP_129212458.1">
    <property type="nucleotide sequence ID" value="NZ_REGR01000004.1"/>
</dbReference>
<dbReference type="InterPro" id="IPR053927">
    <property type="entry name" value="FlgK_helical"/>
</dbReference>
<feature type="domain" description="Flagellar hook-associated protein FlgK helical" evidence="9">
    <location>
        <begin position="93"/>
        <end position="325"/>
    </location>
</feature>
<comment type="similarity">
    <text evidence="3">Belongs to the flagella basal body rod proteins family.</text>
</comment>
<sequence>MGSGIFGIAISGLNAARGSLETTSHNISNVNTAGYHRQVNAQTARTPFFEGYGYVGRGVDTTQVSRIYDRYLDRQLNGATALDGYYQTQNTFLSQIDNVVADQDAGLSPAMQDFFRGVQTLSANPKSIPARQDVINLAQSLAGRIQSLHGRFEDVRRSVNGQLQTVVESINAYSGQIADINQRILALNQGSARVPNDLLDQRDQMVNELNQLVKTDVMSQPDGSYSVFIGNGQGLVTGAVANKLTTVPNVDDPEQLDVAYSFGGGQVRIPNGMLDGGKMGALLNYRSETLNRVQADLGRLTISIADTMNRQHALGRDLNNQPGSAQLFTDLNAYLDGEPTLLPPAPPPRLVAIDSAPTYLQLKQLREATGVFSVKLDDPAKLAVGSSLKMASTSTPASLAYVSSVWQEAGARPQTLNNNFSTTYPAGVDLTYDTATQTFTAPAPFAVTTSKDIAGGFRLTDSAGVTIEFKLEGSPNNGEVFRIGARGVGAASPDAAPSDNSNVLVLAKIQNQNVVVNTPGGSNDFVPAAGVQPNANFQSFYGQLVSFVGSAANTAKVGGESQATTLKEVKLARESFSGVNLDEEAANLIRFQQAYQASSKVIQIAEKIFSDLLQLGG</sequence>
<dbReference type="Pfam" id="PF22638">
    <property type="entry name" value="FlgK_D1"/>
    <property type="match status" value="1"/>
</dbReference>
<evidence type="ECO:0000256" key="2">
    <source>
        <dbReference type="ARBA" id="ARBA00004613"/>
    </source>
</evidence>
<keyword evidence="5" id="KW-0964">Secreted</keyword>
<dbReference type="NCBIfam" id="TIGR02492">
    <property type="entry name" value="flgK_ends"/>
    <property type="match status" value="1"/>
</dbReference>
<evidence type="ECO:0000259" key="7">
    <source>
        <dbReference type="Pfam" id="PF00460"/>
    </source>
</evidence>
<comment type="subcellular location">
    <subcellularLocation>
        <location evidence="1">Bacterial flagellum</location>
    </subcellularLocation>
    <subcellularLocation>
        <location evidence="2">Secreted</location>
    </subcellularLocation>
</comment>
<gene>
    <name evidence="10" type="primary">flgK</name>
    <name evidence="10" type="ORF">EBB06_06790</name>
</gene>
<dbReference type="Pfam" id="PF00460">
    <property type="entry name" value="Flg_bb_rod"/>
    <property type="match status" value="1"/>
</dbReference>
<protein>
    <recommendedName>
        <fullName evidence="4">Flagellar hook-associated protein 1</fullName>
    </recommendedName>
</protein>
<evidence type="ECO:0000256" key="3">
    <source>
        <dbReference type="ARBA" id="ARBA00009677"/>
    </source>
</evidence>
<dbReference type="PANTHER" id="PTHR30033:SF1">
    <property type="entry name" value="FLAGELLAR HOOK-ASSOCIATED PROTEIN 1"/>
    <property type="match status" value="1"/>
</dbReference>
<evidence type="ECO:0000259" key="8">
    <source>
        <dbReference type="Pfam" id="PF06429"/>
    </source>
</evidence>
<dbReference type="Proteomes" id="UP000290682">
    <property type="component" value="Unassembled WGS sequence"/>
</dbReference>
<reference evidence="10 11" key="1">
    <citation type="submission" date="2018-10" db="EMBL/GenBank/DDBJ databases">
        <title>Draft genome of Fastidiocella sp. strain 375T, a bacterium isolated from a karstic cave dripping water.</title>
        <authorList>
            <person name="Coelho C."/>
            <person name="Verissimo A."/>
            <person name="Tiago I."/>
        </authorList>
    </citation>
    <scope>NUCLEOTIDE SEQUENCE [LARGE SCALE GENOMIC DNA]</scope>
    <source>
        <strain evidence="10 11">CAVE-375</strain>
    </source>
</reference>
<evidence type="ECO:0000313" key="10">
    <source>
        <dbReference type="EMBL" id="RXZ44238.1"/>
    </source>
</evidence>
<evidence type="ECO:0000256" key="6">
    <source>
        <dbReference type="ARBA" id="ARBA00023143"/>
    </source>
</evidence>
<accession>A0ABY0FDH3</accession>
<keyword evidence="10" id="KW-0966">Cell projection</keyword>
<dbReference type="EMBL" id="REGR01000004">
    <property type="protein sequence ID" value="RXZ44238.1"/>
    <property type="molecule type" value="Genomic_DNA"/>
</dbReference>
<comment type="caution">
    <text evidence="10">The sequence shown here is derived from an EMBL/GenBank/DDBJ whole genome shotgun (WGS) entry which is preliminary data.</text>
</comment>
<evidence type="ECO:0000313" key="11">
    <source>
        <dbReference type="Proteomes" id="UP000290682"/>
    </source>
</evidence>
<evidence type="ECO:0000256" key="1">
    <source>
        <dbReference type="ARBA" id="ARBA00004365"/>
    </source>
</evidence>
<proteinExistence type="inferred from homology"/>
<name>A0ABY0FDH3_9NEIS</name>
<evidence type="ECO:0000256" key="4">
    <source>
        <dbReference type="ARBA" id="ARBA00016244"/>
    </source>
</evidence>
<dbReference type="InterPro" id="IPR010930">
    <property type="entry name" value="Flg_bb/hook_C_dom"/>
</dbReference>
<keyword evidence="10" id="KW-0969">Cilium</keyword>
<dbReference type="PRINTS" id="PR01005">
    <property type="entry name" value="FLGHOOKAP1"/>
</dbReference>